<evidence type="ECO:0000256" key="4">
    <source>
        <dbReference type="ARBA" id="ARBA00022722"/>
    </source>
</evidence>
<dbReference type="InterPro" id="IPR013223">
    <property type="entry name" value="RNase_B_OB_dom"/>
</dbReference>
<dbReference type="RefSeq" id="WP_182511711.1">
    <property type="nucleotide sequence ID" value="NZ_JACJIQ010000002.1"/>
</dbReference>
<keyword evidence="4 8" id="KW-0540">Nuclease</keyword>
<protein>
    <recommendedName>
        <fullName evidence="8">Ribonuclease R</fullName>
        <shortName evidence="8">RNase R</shortName>
        <ecNumber evidence="8">3.1.13.1</ecNumber>
    </recommendedName>
</protein>
<dbReference type="InterPro" id="IPR011805">
    <property type="entry name" value="RNase_R"/>
</dbReference>
<dbReference type="Pfam" id="PF08206">
    <property type="entry name" value="OB_RNB"/>
    <property type="match status" value="1"/>
</dbReference>
<sequence length="786" mass="89830">MERKRRGPGAGKDAAPRSDSRRKEGAPKGERGGSRGRGGRTQNVGTVSREVLLNIFSQEPKKVFTYRQLHRRLGVNDKEGREEVFGLLKKMRKNGELIHLQEDAYIFNPDFKGSSSSERSFDRGGRGERGSSRRDSDRSGGASRRGGPTIVGKVDLANGRHAYVISEDSEQDVRVPVEKLMFAMAGDTVRVQLRKSRRPNERPEGEVVEVLKREREEIVGRLEMSKGFGFVVADMKRMYFDVFVGERGLADAQHGDKVLVKITEWPEDPNKSPTGEIIRTFGPAGEHNAEIHAIMAEYGLPFEFPEKVEEEANAIPDVITREEIAKRRDFRDVTTFTIDPADAKDFDDALSVRKLENGNWEIGVHIADVTHYVQPGTRLEKEAYRRATSVYLVDRTIPMLPERLSNGLCSLRPNEDKLTFSVVFEIDENAKVHQYWIGRTIIHSDRRFAYEEAQEVIETGEGDYKEEILKLNELAKKFKDKRFKNGAVNFETIEVKFKLDENGMPLSLYVKERKDAHKLIEEFMLLANKYVAEHVYKMRKGKNKLTMVYRTHGAPDPEKLMNFSLFARKFGYKVDLEEGKDISKELNKLADATEGKPEQSVLQNLAIRTMAKAKYSTEEEGHFGLAFAHYSHFTSPIRRYPDMMAHRLIDQYNHAQYTAEKEEYEERCLHSSDMEKRAADAERASIKFKQVEYISGFIGQQFKGIVSGLTDWGMYVEIEENKCEGMVRLADLQDDFYELDSANYRIIGQNNKRIISFGDEVIVEVKAANVLERTIDLELIDTVAKK</sequence>
<feature type="compositionally biased region" description="Basic and acidic residues" evidence="9">
    <location>
        <begin position="14"/>
        <end position="33"/>
    </location>
</feature>
<evidence type="ECO:0000256" key="9">
    <source>
        <dbReference type="SAM" id="MobiDB-lite"/>
    </source>
</evidence>
<dbReference type="Pfam" id="PF00575">
    <property type="entry name" value="S1"/>
    <property type="match status" value="1"/>
</dbReference>
<comment type="subcellular location">
    <subcellularLocation>
        <location evidence="2 8">Cytoplasm</location>
    </subcellularLocation>
</comment>
<organism evidence="11 12">
    <name type="scientific">Rufibacter quisquiliarum</name>
    <dbReference type="NCBI Taxonomy" id="1549639"/>
    <lineage>
        <taxon>Bacteria</taxon>
        <taxon>Pseudomonadati</taxon>
        <taxon>Bacteroidota</taxon>
        <taxon>Cytophagia</taxon>
        <taxon>Cytophagales</taxon>
        <taxon>Hymenobacteraceae</taxon>
        <taxon>Rufibacter</taxon>
    </lineage>
</organism>
<dbReference type="Proteomes" id="UP000563094">
    <property type="component" value="Unassembled WGS sequence"/>
</dbReference>
<dbReference type="SMART" id="SM00316">
    <property type="entry name" value="S1"/>
    <property type="match status" value="1"/>
</dbReference>
<comment type="function">
    <text evidence="8">3'-5' exoribonuclease that releases 5'-nucleoside monophosphates and is involved in maturation of structured RNAs.</text>
</comment>
<dbReference type="AlphaFoldDB" id="A0A839GH06"/>
<dbReference type="SMART" id="SM00955">
    <property type="entry name" value="RNB"/>
    <property type="match status" value="1"/>
</dbReference>
<evidence type="ECO:0000256" key="7">
    <source>
        <dbReference type="ARBA" id="ARBA00022884"/>
    </source>
</evidence>
<keyword evidence="3 8" id="KW-0963">Cytoplasm</keyword>
<dbReference type="PROSITE" id="PS50126">
    <property type="entry name" value="S1"/>
    <property type="match status" value="1"/>
</dbReference>
<evidence type="ECO:0000256" key="5">
    <source>
        <dbReference type="ARBA" id="ARBA00022801"/>
    </source>
</evidence>
<feature type="domain" description="S1 motif" evidence="10">
    <location>
        <begin position="699"/>
        <end position="780"/>
    </location>
</feature>
<dbReference type="EC" id="3.1.13.1" evidence="8"/>
<dbReference type="InterPro" id="IPR004476">
    <property type="entry name" value="RNase_II/RNase_R"/>
</dbReference>
<evidence type="ECO:0000256" key="3">
    <source>
        <dbReference type="ARBA" id="ARBA00022490"/>
    </source>
</evidence>
<dbReference type="Pfam" id="PF17876">
    <property type="entry name" value="CSD2"/>
    <property type="match status" value="1"/>
</dbReference>
<dbReference type="Pfam" id="PF00773">
    <property type="entry name" value="RNB"/>
    <property type="match status" value="1"/>
</dbReference>
<dbReference type="InterPro" id="IPR012340">
    <property type="entry name" value="NA-bd_OB-fold"/>
</dbReference>
<feature type="region of interest" description="Disordered" evidence="9">
    <location>
        <begin position="108"/>
        <end position="151"/>
    </location>
</feature>
<dbReference type="InterPro" id="IPR003029">
    <property type="entry name" value="S1_domain"/>
</dbReference>
<dbReference type="PANTHER" id="PTHR23355">
    <property type="entry name" value="RIBONUCLEASE"/>
    <property type="match status" value="1"/>
</dbReference>
<feature type="region of interest" description="Disordered" evidence="9">
    <location>
        <begin position="1"/>
        <end position="45"/>
    </location>
</feature>
<dbReference type="InterPro" id="IPR011129">
    <property type="entry name" value="CSD"/>
</dbReference>
<dbReference type="NCBIfam" id="TIGR00358">
    <property type="entry name" value="3_prime_RNase"/>
    <property type="match status" value="1"/>
</dbReference>
<keyword evidence="12" id="KW-1185">Reference proteome</keyword>
<dbReference type="NCBIfam" id="TIGR02063">
    <property type="entry name" value="RNase_R"/>
    <property type="match status" value="1"/>
</dbReference>
<dbReference type="GO" id="GO:0005829">
    <property type="term" value="C:cytosol"/>
    <property type="evidence" value="ECO:0007669"/>
    <property type="project" value="TreeGrafter"/>
</dbReference>
<dbReference type="HAMAP" id="MF_01895">
    <property type="entry name" value="RNase_R"/>
    <property type="match status" value="1"/>
</dbReference>
<dbReference type="PANTHER" id="PTHR23355:SF9">
    <property type="entry name" value="DIS3-LIKE EXONUCLEASE 2"/>
    <property type="match status" value="1"/>
</dbReference>
<evidence type="ECO:0000313" key="11">
    <source>
        <dbReference type="EMBL" id="MBA9075959.1"/>
    </source>
</evidence>
<dbReference type="InterPro" id="IPR001900">
    <property type="entry name" value="RNase_II/R"/>
</dbReference>
<evidence type="ECO:0000259" key="10">
    <source>
        <dbReference type="PROSITE" id="PS50126"/>
    </source>
</evidence>
<evidence type="ECO:0000256" key="6">
    <source>
        <dbReference type="ARBA" id="ARBA00022839"/>
    </source>
</evidence>
<dbReference type="InterPro" id="IPR040476">
    <property type="entry name" value="CSD2"/>
</dbReference>
<dbReference type="PROSITE" id="PS01175">
    <property type="entry name" value="RIBONUCLEASE_II"/>
    <property type="match status" value="1"/>
</dbReference>
<dbReference type="InterPro" id="IPR050180">
    <property type="entry name" value="RNR_Ribonuclease"/>
</dbReference>
<evidence type="ECO:0000313" key="12">
    <source>
        <dbReference type="Proteomes" id="UP000563094"/>
    </source>
</evidence>
<comment type="caution">
    <text evidence="11">The sequence shown here is derived from an EMBL/GenBank/DDBJ whole genome shotgun (WGS) entry which is preliminary data.</text>
</comment>
<dbReference type="GO" id="GO:0003723">
    <property type="term" value="F:RNA binding"/>
    <property type="evidence" value="ECO:0007669"/>
    <property type="project" value="UniProtKB-UniRule"/>
</dbReference>
<accession>A0A839GH06</accession>
<evidence type="ECO:0000256" key="1">
    <source>
        <dbReference type="ARBA" id="ARBA00001849"/>
    </source>
</evidence>
<dbReference type="GO" id="GO:0008859">
    <property type="term" value="F:exoribonuclease II activity"/>
    <property type="evidence" value="ECO:0007669"/>
    <property type="project" value="UniProtKB-UniRule"/>
</dbReference>
<dbReference type="CDD" id="cd04471">
    <property type="entry name" value="S1_RNase_R"/>
    <property type="match status" value="1"/>
</dbReference>
<reference evidence="11 12" key="1">
    <citation type="submission" date="2020-08" db="EMBL/GenBank/DDBJ databases">
        <title>Genomic Encyclopedia of Type Strains, Phase IV (KMG-IV): sequencing the most valuable type-strain genomes for metagenomic binning, comparative biology and taxonomic classification.</title>
        <authorList>
            <person name="Goeker M."/>
        </authorList>
    </citation>
    <scope>NUCLEOTIDE SEQUENCE [LARGE SCALE GENOMIC DNA]</scope>
    <source>
        <strain evidence="11 12">DSM 29854</strain>
    </source>
</reference>
<dbReference type="SUPFAM" id="SSF50249">
    <property type="entry name" value="Nucleic acid-binding proteins"/>
    <property type="match status" value="4"/>
</dbReference>
<evidence type="ECO:0000256" key="8">
    <source>
        <dbReference type="HAMAP-Rule" id="MF_01895"/>
    </source>
</evidence>
<comment type="catalytic activity">
    <reaction evidence="1 8">
        <text>Exonucleolytic cleavage in the 3'- to 5'-direction to yield nucleoside 5'-phosphates.</text>
        <dbReference type="EC" id="3.1.13.1"/>
    </reaction>
</comment>
<comment type="similarity">
    <text evidence="8">Belongs to the RNR ribonuclease family. RNase R subfamily.</text>
</comment>
<keyword evidence="5 8" id="KW-0378">Hydrolase</keyword>
<gene>
    <name evidence="8" type="primary">rnr</name>
    <name evidence="11" type="ORF">FHS90_000661</name>
</gene>
<dbReference type="Gene3D" id="2.40.50.140">
    <property type="entry name" value="Nucleic acid-binding proteins"/>
    <property type="match status" value="3"/>
</dbReference>
<feature type="compositionally biased region" description="Basic and acidic residues" evidence="9">
    <location>
        <begin position="119"/>
        <end position="138"/>
    </location>
</feature>
<keyword evidence="7 8" id="KW-0694">RNA-binding</keyword>
<evidence type="ECO:0000256" key="2">
    <source>
        <dbReference type="ARBA" id="ARBA00004496"/>
    </source>
</evidence>
<dbReference type="InterPro" id="IPR022966">
    <property type="entry name" value="RNase_II/R_CS"/>
</dbReference>
<dbReference type="GO" id="GO:0006402">
    <property type="term" value="P:mRNA catabolic process"/>
    <property type="evidence" value="ECO:0007669"/>
    <property type="project" value="TreeGrafter"/>
</dbReference>
<proteinExistence type="inferred from homology"/>
<name>A0A839GH06_9BACT</name>
<dbReference type="SMART" id="SM00357">
    <property type="entry name" value="CSP"/>
    <property type="match status" value="2"/>
</dbReference>
<dbReference type="EMBL" id="JACJIQ010000002">
    <property type="protein sequence ID" value="MBA9075959.1"/>
    <property type="molecule type" value="Genomic_DNA"/>
</dbReference>
<keyword evidence="6 8" id="KW-0269">Exonuclease</keyword>